<organism evidence="1 2">
    <name type="scientific">Dreissena polymorpha</name>
    <name type="common">Zebra mussel</name>
    <name type="synonym">Mytilus polymorpha</name>
    <dbReference type="NCBI Taxonomy" id="45954"/>
    <lineage>
        <taxon>Eukaryota</taxon>
        <taxon>Metazoa</taxon>
        <taxon>Spiralia</taxon>
        <taxon>Lophotrochozoa</taxon>
        <taxon>Mollusca</taxon>
        <taxon>Bivalvia</taxon>
        <taxon>Autobranchia</taxon>
        <taxon>Heteroconchia</taxon>
        <taxon>Euheterodonta</taxon>
        <taxon>Imparidentia</taxon>
        <taxon>Neoheterodontei</taxon>
        <taxon>Myida</taxon>
        <taxon>Dreissenoidea</taxon>
        <taxon>Dreissenidae</taxon>
        <taxon>Dreissena</taxon>
    </lineage>
</organism>
<reference evidence="1" key="2">
    <citation type="submission" date="2020-11" db="EMBL/GenBank/DDBJ databases">
        <authorList>
            <person name="McCartney M.A."/>
            <person name="Auch B."/>
            <person name="Kono T."/>
            <person name="Mallez S."/>
            <person name="Becker A."/>
            <person name="Gohl D.M."/>
            <person name="Silverstein K.A.T."/>
            <person name="Koren S."/>
            <person name="Bechman K.B."/>
            <person name="Herman A."/>
            <person name="Abrahante J.E."/>
            <person name="Garbe J."/>
        </authorList>
    </citation>
    <scope>NUCLEOTIDE SEQUENCE</scope>
    <source>
        <strain evidence="1">Duluth1</strain>
        <tissue evidence="1">Whole animal</tissue>
    </source>
</reference>
<evidence type="ECO:0000313" key="2">
    <source>
        <dbReference type="Proteomes" id="UP000828390"/>
    </source>
</evidence>
<accession>A0A9D4DG76</accession>
<sequence length="196" mass="21986">MVTFYMGLTLHTKTRRKDPVDVLYEKGLSVSYDRVLNVSLSVANAVISMYEDGGVVCPPVVKENGFITGNLDNIDHNPTSVTSKGSFHGTAISLTQHHSQVQSEIQILQNYLLNESIVKSKVINELPEHYTEEPTVAVNHSHINPPVIQGCSLPPTLQIESDLSQYEWLNHVNELYSMNSNDKTPVMWWLILQVNV</sequence>
<dbReference type="AlphaFoldDB" id="A0A9D4DG76"/>
<evidence type="ECO:0000313" key="1">
    <source>
        <dbReference type="EMBL" id="KAH3749072.1"/>
    </source>
</evidence>
<name>A0A9D4DG76_DREPO</name>
<gene>
    <name evidence="1" type="ORF">DPMN_183562</name>
</gene>
<dbReference type="EMBL" id="JAIWYP010000010">
    <property type="protein sequence ID" value="KAH3749072.1"/>
    <property type="molecule type" value="Genomic_DNA"/>
</dbReference>
<proteinExistence type="predicted"/>
<reference evidence="1" key="1">
    <citation type="journal article" date="2019" name="bioRxiv">
        <title>The Genome of the Zebra Mussel, Dreissena polymorpha: A Resource for Invasive Species Research.</title>
        <authorList>
            <person name="McCartney M.A."/>
            <person name="Auch B."/>
            <person name="Kono T."/>
            <person name="Mallez S."/>
            <person name="Zhang Y."/>
            <person name="Obille A."/>
            <person name="Becker A."/>
            <person name="Abrahante J.E."/>
            <person name="Garbe J."/>
            <person name="Badalamenti J.P."/>
            <person name="Herman A."/>
            <person name="Mangelson H."/>
            <person name="Liachko I."/>
            <person name="Sullivan S."/>
            <person name="Sone E.D."/>
            <person name="Koren S."/>
            <person name="Silverstein K.A.T."/>
            <person name="Beckman K.B."/>
            <person name="Gohl D.M."/>
        </authorList>
    </citation>
    <scope>NUCLEOTIDE SEQUENCE</scope>
    <source>
        <strain evidence="1">Duluth1</strain>
        <tissue evidence="1">Whole animal</tissue>
    </source>
</reference>
<dbReference type="PANTHER" id="PTHR47018">
    <property type="entry name" value="CXC DOMAIN-CONTAINING PROTEIN-RELATED"/>
    <property type="match status" value="1"/>
</dbReference>
<comment type="caution">
    <text evidence="1">The sequence shown here is derived from an EMBL/GenBank/DDBJ whole genome shotgun (WGS) entry which is preliminary data.</text>
</comment>
<keyword evidence="2" id="KW-1185">Reference proteome</keyword>
<protein>
    <submittedName>
        <fullName evidence="1">Uncharacterized protein</fullName>
    </submittedName>
</protein>
<dbReference type="Proteomes" id="UP000828390">
    <property type="component" value="Unassembled WGS sequence"/>
</dbReference>